<dbReference type="RefSeq" id="WP_219353102.1">
    <property type="nucleotide sequence ID" value="NZ_CP080034.1"/>
</dbReference>
<sequence length="131" mass="14199">MTDMMSEAFGRELVTRQTFTKEGVWLPLLAVHHMNAGDPVIRDKTFTDCVIEGPALVLAMGSTSFDSCNMGVAADPRSLLYKAQGPMLVGAIGLENCHFVRCRMVQIGYAGTDTFLDEMANQLIAAQGIQA</sequence>
<keyword evidence="2" id="KW-1185">Reference proteome</keyword>
<dbReference type="EMBL" id="CP080034">
    <property type="protein sequence ID" value="QYC10298.1"/>
    <property type="molecule type" value="Genomic_DNA"/>
</dbReference>
<reference evidence="1 2" key="1">
    <citation type="submission" date="2021-07" db="EMBL/GenBank/DDBJ databases">
        <title>Isolation and characterization of bacteria from a gold mining with a capacity of golden bioaccumulation.</title>
        <authorList>
            <person name="Yang X.J."/>
        </authorList>
    </citation>
    <scope>NUCLEOTIDE SEQUENCE [LARGE SCALE GENOMIC DNA]</scope>
    <source>
        <strain evidence="1 2">Au29</strain>
    </source>
</reference>
<name>A0ABX8TGE5_9CAUL</name>
<proteinExistence type="predicted"/>
<dbReference type="Proteomes" id="UP000824334">
    <property type="component" value="Chromosome"/>
</dbReference>
<protein>
    <submittedName>
        <fullName evidence="1">Uncharacterized protein</fullName>
    </submittedName>
</protein>
<dbReference type="GeneID" id="94377074"/>
<evidence type="ECO:0000313" key="2">
    <source>
        <dbReference type="Proteomes" id="UP000824334"/>
    </source>
</evidence>
<accession>A0ABX8TGE5</accession>
<gene>
    <name evidence="1" type="ORF">KWG56_17420</name>
</gene>
<evidence type="ECO:0000313" key="1">
    <source>
        <dbReference type="EMBL" id="QYC10298.1"/>
    </source>
</evidence>
<organism evidence="1 2">
    <name type="scientific">Brevundimonas nasdae</name>
    <dbReference type="NCBI Taxonomy" id="172043"/>
    <lineage>
        <taxon>Bacteria</taxon>
        <taxon>Pseudomonadati</taxon>
        <taxon>Pseudomonadota</taxon>
        <taxon>Alphaproteobacteria</taxon>
        <taxon>Caulobacterales</taxon>
        <taxon>Caulobacteraceae</taxon>
        <taxon>Brevundimonas</taxon>
    </lineage>
</organism>